<dbReference type="InterPro" id="IPR056362">
    <property type="entry name" value="AtuA-like_ferredoxin_dom"/>
</dbReference>
<feature type="non-terminal residue" evidence="2">
    <location>
        <position position="1"/>
    </location>
</feature>
<dbReference type="EMBL" id="UOEK01000454">
    <property type="protein sequence ID" value="VAW08264.1"/>
    <property type="molecule type" value="Genomic_DNA"/>
</dbReference>
<evidence type="ECO:0000313" key="2">
    <source>
        <dbReference type="EMBL" id="VAW08264.1"/>
    </source>
</evidence>
<sequence>PQTGDTIRVPLGRLVGARSGDKGGDANLGVWVRSETAYGWLSQFLTAQKLGELLPDLAEFTIDRYPLANIQALNFVIRGYLGDGALASIAIDPQAKALGEYFRARIVDVPAHLLEG</sequence>
<dbReference type="PANTHER" id="PTHR47585:SF1">
    <property type="entry name" value="DUF1446 DOMAIN-CONTAINING PROTEIN"/>
    <property type="match status" value="1"/>
</dbReference>
<gene>
    <name evidence="2" type="ORF">MNBD_ACTINO02-1250</name>
</gene>
<dbReference type="AlphaFoldDB" id="A0A3B0THY3"/>
<dbReference type="PANTHER" id="PTHR47585">
    <property type="match status" value="1"/>
</dbReference>
<protein>
    <submittedName>
        <fullName evidence="2">Terpene utilization protein AtuA</fullName>
    </submittedName>
</protein>
<name>A0A3B0THY3_9ZZZZ</name>
<dbReference type="Pfam" id="PF23544">
    <property type="entry name" value="AtuA_ferredoxin"/>
    <property type="match status" value="1"/>
</dbReference>
<proteinExistence type="predicted"/>
<evidence type="ECO:0000259" key="1">
    <source>
        <dbReference type="Pfam" id="PF23544"/>
    </source>
</evidence>
<reference evidence="2" key="1">
    <citation type="submission" date="2018-06" db="EMBL/GenBank/DDBJ databases">
        <authorList>
            <person name="Zhirakovskaya E."/>
        </authorList>
    </citation>
    <scope>NUCLEOTIDE SEQUENCE</scope>
</reference>
<feature type="domain" description="AtuA-like ferredoxin-fold" evidence="1">
    <location>
        <begin position="9"/>
        <end position="102"/>
    </location>
</feature>
<organism evidence="2">
    <name type="scientific">hydrothermal vent metagenome</name>
    <dbReference type="NCBI Taxonomy" id="652676"/>
    <lineage>
        <taxon>unclassified sequences</taxon>
        <taxon>metagenomes</taxon>
        <taxon>ecological metagenomes</taxon>
    </lineage>
</organism>
<accession>A0A3B0THY3</accession>